<dbReference type="Proteomes" id="UP001324115">
    <property type="component" value="Unassembled WGS sequence"/>
</dbReference>
<dbReference type="SMART" id="SM01076">
    <property type="entry name" value="CG-1"/>
    <property type="match status" value="1"/>
</dbReference>
<dbReference type="PANTHER" id="PTHR23335:SF30">
    <property type="entry name" value="CALMODULIN-BINDING TRANSCRIPTION ACTIVATOR 3"/>
    <property type="match status" value="1"/>
</dbReference>
<proteinExistence type="predicted"/>
<accession>A0AAN7IS81</accession>
<evidence type="ECO:0000256" key="4">
    <source>
        <dbReference type="PROSITE-ProRule" id="PRU00023"/>
    </source>
</evidence>
<protein>
    <recommendedName>
        <fullName evidence="5">CG-1 domain-containing protein</fullName>
    </recommendedName>
</protein>
<evidence type="ECO:0000256" key="3">
    <source>
        <dbReference type="ARBA" id="ARBA00023242"/>
    </source>
</evidence>
<dbReference type="EMBL" id="JAXUIC010000006">
    <property type="protein sequence ID" value="KAK4584051.1"/>
    <property type="molecule type" value="Genomic_DNA"/>
</dbReference>
<evidence type="ECO:0000313" key="6">
    <source>
        <dbReference type="EMBL" id="KAK4584051.1"/>
    </source>
</evidence>
<dbReference type="SUPFAM" id="SSF48403">
    <property type="entry name" value="Ankyrin repeat"/>
    <property type="match status" value="1"/>
</dbReference>
<keyword evidence="2" id="KW-0804">Transcription</keyword>
<keyword evidence="4" id="KW-0040">ANK repeat</keyword>
<dbReference type="PANTHER" id="PTHR23335">
    <property type="entry name" value="CALMODULIN-BINDING TRANSCRIPTION ACTIVATOR CAMTA"/>
    <property type="match status" value="1"/>
</dbReference>
<dbReference type="GO" id="GO:0005634">
    <property type="term" value="C:nucleus"/>
    <property type="evidence" value="ECO:0007669"/>
    <property type="project" value="UniProtKB-SubCell"/>
</dbReference>
<keyword evidence="3" id="KW-0539">Nucleus</keyword>
<dbReference type="InterPro" id="IPR005559">
    <property type="entry name" value="CG-1_dom"/>
</dbReference>
<dbReference type="PROSITE" id="PS51437">
    <property type="entry name" value="CG_1"/>
    <property type="match status" value="1"/>
</dbReference>
<dbReference type="GO" id="GO:0003690">
    <property type="term" value="F:double-stranded DNA binding"/>
    <property type="evidence" value="ECO:0007669"/>
    <property type="project" value="TreeGrafter"/>
</dbReference>
<feature type="domain" description="CG-1" evidence="5">
    <location>
        <begin position="8"/>
        <end position="134"/>
    </location>
</feature>
<sequence>MIRWNADANQIVTEAQKRWLRTAEICGILQNDKTFPLAAEPANKPPSGSFFLYNRKKLRCFRKDGYNWKKKRDGKTVMEAHEKLKVGGIEVLNCYYAHGEENKNLQRRSYWLLQGELSHVVLVHYREVKGNRTNVSWIEETEEAFPYFQETETNVSSCFHSNHSQVTSQTIDTTDLNSAQALEYVDAESAHNHQASSGFHSSFKFQQPMVEKINAGLSDPFLPASISKFSTISGVDFGSLAQAEKAKYSNNMGLILDFPLSDDVLVNGTSGNLSVPFWPSFPETQPDTNGFLLEQENLILGQHFTSNFGERWELGSHPQNQNEWQTSEGKWPLNQNVHAESEYGATSLFHEQDVNLDEQFNFQESCLLQTDNQKIHPMQNNLQVQLSDADHGCKTALEGKIDFASINQWIMSDEVEYQFNHIKDADTSDICNSKANEILLFQFEKLLSLTSACPPNADFISVSKKSQLSSKISSLLVGEDEEWDQMLNVIIYPKKEWDQMLKLVSEKDFSSKEVQDKLLTNLLKEKLHEWLLQKTAEDGKGPSVLDEGGQGVLHLAAALGYDWALKPTIIAGVSVNFRDVNGWTALHWAAFSGRERTVASLVSLGAAPGALIDPCSKYPLGRTAADLASANGHQGIAGYLAESHLSSHLSSLMLDTGEGNAAEISGAKAVETVSERSATPVSDGDLPYSSKGSLAAVCNASQSFARIHEDFRVKSFKKKQVKEYGDDKFGMSDERVLSLLALWTNKSGQHYLPVHAVAAIRIQNKFRCWKGRREFLIIKQRMVEIQAQARQHQVRKNYRKIIWSVGIVEKVILRWKRKGGGLRGFKAEALAEDRKMQDKSSEDDYDFLKEGRKQTEERLRKAHATVKSMAQSAEARDQYHRLLNVWTNIQGSMVVGDGVPSSSDEMTDYNDLIDIEAFLDEDTNMPSA</sequence>
<keyword evidence="7" id="KW-1185">Reference proteome</keyword>
<dbReference type="Pfam" id="PF03859">
    <property type="entry name" value="CG-1"/>
    <property type="match status" value="1"/>
</dbReference>
<feature type="repeat" description="ANK" evidence="4">
    <location>
        <begin position="581"/>
        <end position="606"/>
    </location>
</feature>
<dbReference type="Pfam" id="PF12796">
    <property type="entry name" value="Ank_2"/>
    <property type="match status" value="1"/>
</dbReference>
<dbReference type="SMART" id="SM00248">
    <property type="entry name" value="ANK"/>
    <property type="match status" value="2"/>
</dbReference>
<comment type="subcellular location">
    <subcellularLocation>
        <location evidence="1">Nucleus</location>
    </subcellularLocation>
</comment>
<dbReference type="PROSITE" id="PS50297">
    <property type="entry name" value="ANK_REP_REGION"/>
    <property type="match status" value="1"/>
</dbReference>
<dbReference type="GO" id="GO:0003712">
    <property type="term" value="F:transcription coregulator activity"/>
    <property type="evidence" value="ECO:0007669"/>
    <property type="project" value="TreeGrafter"/>
</dbReference>
<name>A0AAN7IS81_QUERU</name>
<evidence type="ECO:0000256" key="2">
    <source>
        <dbReference type="ARBA" id="ARBA00023163"/>
    </source>
</evidence>
<dbReference type="Gene3D" id="1.25.40.20">
    <property type="entry name" value="Ankyrin repeat-containing domain"/>
    <property type="match status" value="1"/>
</dbReference>
<comment type="caution">
    <text evidence="6">The sequence shown here is derived from an EMBL/GenBank/DDBJ whole genome shotgun (WGS) entry which is preliminary data.</text>
</comment>
<dbReference type="InterPro" id="IPR036770">
    <property type="entry name" value="Ankyrin_rpt-contain_sf"/>
</dbReference>
<dbReference type="PROSITE" id="PS50088">
    <property type="entry name" value="ANK_REPEAT"/>
    <property type="match status" value="1"/>
</dbReference>
<evidence type="ECO:0000313" key="7">
    <source>
        <dbReference type="Proteomes" id="UP001324115"/>
    </source>
</evidence>
<dbReference type="AlphaFoldDB" id="A0AAN7IS81"/>
<dbReference type="PROSITE" id="PS50096">
    <property type="entry name" value="IQ"/>
    <property type="match status" value="2"/>
</dbReference>
<dbReference type="GO" id="GO:0006357">
    <property type="term" value="P:regulation of transcription by RNA polymerase II"/>
    <property type="evidence" value="ECO:0007669"/>
    <property type="project" value="TreeGrafter"/>
</dbReference>
<evidence type="ECO:0000256" key="1">
    <source>
        <dbReference type="ARBA" id="ARBA00004123"/>
    </source>
</evidence>
<dbReference type="InterPro" id="IPR002110">
    <property type="entry name" value="Ankyrin_rpt"/>
</dbReference>
<organism evidence="6 7">
    <name type="scientific">Quercus rubra</name>
    <name type="common">Northern red oak</name>
    <name type="synonym">Quercus borealis</name>
    <dbReference type="NCBI Taxonomy" id="3512"/>
    <lineage>
        <taxon>Eukaryota</taxon>
        <taxon>Viridiplantae</taxon>
        <taxon>Streptophyta</taxon>
        <taxon>Embryophyta</taxon>
        <taxon>Tracheophyta</taxon>
        <taxon>Spermatophyta</taxon>
        <taxon>Magnoliopsida</taxon>
        <taxon>eudicotyledons</taxon>
        <taxon>Gunneridae</taxon>
        <taxon>Pentapetalae</taxon>
        <taxon>rosids</taxon>
        <taxon>fabids</taxon>
        <taxon>Fagales</taxon>
        <taxon>Fagaceae</taxon>
        <taxon>Quercus</taxon>
    </lineage>
</organism>
<evidence type="ECO:0000259" key="5">
    <source>
        <dbReference type="PROSITE" id="PS51437"/>
    </source>
</evidence>
<dbReference type="Gene3D" id="1.20.5.190">
    <property type="match status" value="1"/>
</dbReference>
<reference evidence="6 7" key="1">
    <citation type="journal article" date="2023" name="G3 (Bethesda)">
        <title>A haplotype-resolved chromosome-scale genome for Quercus rubra L. provides insights into the genetics of adaptive traits for red oak species.</title>
        <authorList>
            <person name="Kapoor B."/>
            <person name="Jenkins J."/>
            <person name="Schmutz J."/>
            <person name="Zhebentyayeva T."/>
            <person name="Kuelheim C."/>
            <person name="Coggeshall M."/>
            <person name="Heim C."/>
            <person name="Lasky J.R."/>
            <person name="Leites L."/>
            <person name="Islam-Faridi N."/>
            <person name="Romero-Severson J."/>
            <person name="DeLeo V.L."/>
            <person name="Lucas S.M."/>
            <person name="Lazic D."/>
            <person name="Gailing O."/>
            <person name="Carlson J."/>
            <person name="Staton M."/>
        </authorList>
    </citation>
    <scope>NUCLEOTIDE SEQUENCE [LARGE SCALE GENOMIC DNA]</scope>
    <source>
        <strain evidence="6">Pseudo-F2</strain>
    </source>
</reference>
<gene>
    <name evidence="6" type="ORF">RGQ29_021976</name>
</gene>